<dbReference type="InterPro" id="IPR022472">
    <property type="entry name" value="VPLPA-CTERM"/>
</dbReference>
<keyword evidence="1" id="KW-0472">Membrane</keyword>
<organism evidence="3 4">
    <name type="scientific">Paracoccus fontiphilus</name>
    <dbReference type="NCBI Taxonomy" id="1815556"/>
    <lineage>
        <taxon>Bacteria</taxon>
        <taxon>Pseudomonadati</taxon>
        <taxon>Pseudomonadota</taxon>
        <taxon>Alphaproteobacteria</taxon>
        <taxon>Rhodobacterales</taxon>
        <taxon>Paracoccaceae</taxon>
        <taxon>Paracoccus</taxon>
    </lineage>
</organism>
<evidence type="ECO:0000256" key="1">
    <source>
        <dbReference type="SAM" id="Phobius"/>
    </source>
</evidence>
<proteinExistence type="predicted"/>
<gene>
    <name evidence="3" type="ORF">ACFOD7_19510</name>
</gene>
<keyword evidence="1" id="KW-1133">Transmembrane helix</keyword>
<sequence>MKILRKMALVAMMAVPAAGASAAVIDFDNASLGTHTNYVEDGFTFDKVRIVRASCDSLSKPCGSENQFRDSTLTRVGGGLFDLTSMWISLVTTNPITLVTDYGSVSYGVGSIIGGQTIALNKGYVLDFASQELFRNISFLKIVDLTLGTAGTGTFKGNLRFDDLNVTPAPVPLPAAGVLLLAGLGGLAAIRRRKHA</sequence>
<feature type="chain" id="PRO_5047341891" evidence="2">
    <location>
        <begin position="23"/>
        <end position="196"/>
    </location>
</feature>
<feature type="signal peptide" evidence="2">
    <location>
        <begin position="1"/>
        <end position="22"/>
    </location>
</feature>
<dbReference type="Proteomes" id="UP001595557">
    <property type="component" value="Unassembled WGS sequence"/>
</dbReference>
<keyword evidence="4" id="KW-1185">Reference proteome</keyword>
<dbReference type="NCBIfam" id="TIGR03370">
    <property type="entry name" value="VPLPA-CTERM"/>
    <property type="match status" value="1"/>
</dbReference>
<dbReference type="EMBL" id="JBHRTE010000096">
    <property type="protein sequence ID" value="MFC3170238.1"/>
    <property type="molecule type" value="Genomic_DNA"/>
</dbReference>
<evidence type="ECO:0000256" key="2">
    <source>
        <dbReference type="SAM" id="SignalP"/>
    </source>
</evidence>
<reference evidence="4" key="1">
    <citation type="journal article" date="2019" name="Int. J. Syst. Evol. Microbiol.">
        <title>The Global Catalogue of Microorganisms (GCM) 10K type strain sequencing project: providing services to taxonomists for standard genome sequencing and annotation.</title>
        <authorList>
            <consortium name="The Broad Institute Genomics Platform"/>
            <consortium name="The Broad Institute Genome Sequencing Center for Infectious Disease"/>
            <person name="Wu L."/>
            <person name="Ma J."/>
        </authorList>
    </citation>
    <scope>NUCLEOTIDE SEQUENCE [LARGE SCALE GENOMIC DNA]</scope>
    <source>
        <strain evidence="4">KCTC 52239</strain>
    </source>
</reference>
<keyword evidence="2" id="KW-0732">Signal</keyword>
<protein>
    <submittedName>
        <fullName evidence="3">VPLPA-CTERM sorting domain-containing protein</fullName>
    </submittedName>
</protein>
<keyword evidence="1" id="KW-0812">Transmembrane</keyword>
<accession>A0ABV7IJL8</accession>
<evidence type="ECO:0000313" key="3">
    <source>
        <dbReference type="EMBL" id="MFC3170238.1"/>
    </source>
</evidence>
<dbReference type="RefSeq" id="WP_377707448.1">
    <property type="nucleotide sequence ID" value="NZ_JBHRTE010000096.1"/>
</dbReference>
<feature type="transmembrane region" description="Helical" evidence="1">
    <location>
        <begin position="171"/>
        <end position="190"/>
    </location>
</feature>
<evidence type="ECO:0000313" key="4">
    <source>
        <dbReference type="Proteomes" id="UP001595557"/>
    </source>
</evidence>
<name>A0ABV7IJL8_9RHOB</name>
<comment type="caution">
    <text evidence="3">The sequence shown here is derived from an EMBL/GenBank/DDBJ whole genome shotgun (WGS) entry which is preliminary data.</text>
</comment>